<dbReference type="AlphaFoldDB" id="A0A369QK03"/>
<organism evidence="2 3">
    <name type="scientific">Adhaeribacter pallidiroseus</name>
    <dbReference type="NCBI Taxonomy" id="2072847"/>
    <lineage>
        <taxon>Bacteria</taxon>
        <taxon>Pseudomonadati</taxon>
        <taxon>Bacteroidota</taxon>
        <taxon>Cytophagia</taxon>
        <taxon>Cytophagales</taxon>
        <taxon>Hymenobacteraceae</taxon>
        <taxon>Adhaeribacter</taxon>
    </lineage>
</organism>
<name>A0A369QK03_9BACT</name>
<proteinExistence type="predicted"/>
<keyword evidence="1" id="KW-1133">Transmembrane helix</keyword>
<sequence length="65" mass="7300">METAQNQYNIKELLKNPNALMEAFKNPSKFGLDFYKSLSTRNKQYLAFAGAAGLVVYGVILGRQK</sequence>
<gene>
    <name evidence="2" type="ORF">AHMF7616_01790</name>
</gene>
<keyword evidence="1" id="KW-0812">Transmembrane</keyword>
<protein>
    <submittedName>
        <fullName evidence="2">Uncharacterized protein</fullName>
    </submittedName>
</protein>
<dbReference type="Proteomes" id="UP000253919">
    <property type="component" value="Unassembled WGS sequence"/>
</dbReference>
<comment type="caution">
    <text evidence="2">The sequence shown here is derived from an EMBL/GenBank/DDBJ whole genome shotgun (WGS) entry which is preliminary data.</text>
</comment>
<dbReference type="RefSeq" id="WP_115372533.1">
    <property type="nucleotide sequence ID" value="NZ_QASA01000001.1"/>
</dbReference>
<evidence type="ECO:0000313" key="3">
    <source>
        <dbReference type="Proteomes" id="UP000253919"/>
    </source>
</evidence>
<accession>A0A369QK03</accession>
<dbReference type="OrthoDB" id="854126at2"/>
<keyword evidence="1" id="KW-0472">Membrane</keyword>
<keyword evidence="3" id="KW-1185">Reference proteome</keyword>
<evidence type="ECO:0000313" key="2">
    <source>
        <dbReference type="EMBL" id="RDC63189.1"/>
    </source>
</evidence>
<feature type="transmembrane region" description="Helical" evidence="1">
    <location>
        <begin position="45"/>
        <end position="62"/>
    </location>
</feature>
<reference evidence="2 3" key="1">
    <citation type="submission" date="2018-04" db="EMBL/GenBank/DDBJ databases">
        <title>Adhaeribacter sp. HMF7616 genome sequencing and assembly.</title>
        <authorList>
            <person name="Kang H."/>
            <person name="Kang J."/>
            <person name="Cha I."/>
            <person name="Kim H."/>
            <person name="Joh K."/>
        </authorList>
    </citation>
    <scope>NUCLEOTIDE SEQUENCE [LARGE SCALE GENOMIC DNA]</scope>
    <source>
        <strain evidence="2 3">HMF7616</strain>
    </source>
</reference>
<evidence type="ECO:0000256" key="1">
    <source>
        <dbReference type="SAM" id="Phobius"/>
    </source>
</evidence>
<dbReference type="EMBL" id="QASA01000001">
    <property type="protein sequence ID" value="RDC63189.1"/>
    <property type="molecule type" value="Genomic_DNA"/>
</dbReference>